<comment type="caution">
    <text evidence="8">The sequence shown here is derived from an EMBL/GenBank/DDBJ whole genome shotgun (WGS) entry which is preliminary data.</text>
</comment>
<comment type="subcellular location">
    <subcellularLocation>
        <location evidence="1">Membrane</location>
        <topology evidence="1">Multi-pass membrane protein</topology>
    </subcellularLocation>
</comment>
<evidence type="ECO:0000256" key="5">
    <source>
        <dbReference type="ARBA" id="ARBA00023136"/>
    </source>
</evidence>
<feature type="transmembrane region" description="Helical" evidence="6">
    <location>
        <begin position="46"/>
        <end position="68"/>
    </location>
</feature>
<dbReference type="Pfam" id="PF07690">
    <property type="entry name" value="MFS_1"/>
    <property type="match status" value="1"/>
</dbReference>
<evidence type="ECO:0000313" key="8">
    <source>
        <dbReference type="EMBL" id="KAJ1910346.1"/>
    </source>
</evidence>
<dbReference type="Proteomes" id="UP001150569">
    <property type="component" value="Unassembled WGS sequence"/>
</dbReference>
<feature type="domain" description="Major facilitator superfamily (MFS) profile" evidence="7">
    <location>
        <begin position="1"/>
        <end position="355"/>
    </location>
</feature>
<name>A0A9W7ZPU7_9FUNG</name>
<keyword evidence="2" id="KW-0813">Transport</keyword>
<keyword evidence="3 6" id="KW-0812">Transmembrane</keyword>
<dbReference type="AlphaFoldDB" id="A0A9W7ZPU7"/>
<evidence type="ECO:0000256" key="4">
    <source>
        <dbReference type="ARBA" id="ARBA00022989"/>
    </source>
</evidence>
<evidence type="ECO:0000256" key="3">
    <source>
        <dbReference type="ARBA" id="ARBA00022692"/>
    </source>
</evidence>
<evidence type="ECO:0000313" key="9">
    <source>
        <dbReference type="Proteomes" id="UP001150569"/>
    </source>
</evidence>
<reference evidence="8" key="1">
    <citation type="submission" date="2022-07" db="EMBL/GenBank/DDBJ databases">
        <title>Phylogenomic reconstructions and comparative analyses of Kickxellomycotina fungi.</title>
        <authorList>
            <person name="Reynolds N.K."/>
            <person name="Stajich J.E."/>
            <person name="Barry K."/>
            <person name="Grigoriev I.V."/>
            <person name="Crous P."/>
            <person name="Smith M.E."/>
        </authorList>
    </citation>
    <scope>NUCLEOTIDE SEQUENCE</scope>
    <source>
        <strain evidence="8">RSA 861</strain>
    </source>
</reference>
<evidence type="ECO:0000256" key="1">
    <source>
        <dbReference type="ARBA" id="ARBA00004141"/>
    </source>
</evidence>
<protein>
    <recommendedName>
        <fullName evidence="7">Major facilitator superfamily (MFS) profile domain-containing protein</fullName>
    </recommendedName>
</protein>
<feature type="transmembrane region" description="Helical" evidence="6">
    <location>
        <begin position="80"/>
        <end position="98"/>
    </location>
</feature>
<dbReference type="GO" id="GO:0022857">
    <property type="term" value="F:transmembrane transporter activity"/>
    <property type="evidence" value="ECO:0007669"/>
    <property type="project" value="InterPro"/>
</dbReference>
<feature type="transmembrane region" description="Helical" evidence="6">
    <location>
        <begin position="18"/>
        <end position="40"/>
    </location>
</feature>
<feature type="transmembrane region" description="Helical" evidence="6">
    <location>
        <begin position="178"/>
        <end position="198"/>
    </location>
</feature>
<dbReference type="OrthoDB" id="2985014at2759"/>
<sequence>MTEVPANLALRQTSPSRWIGFIVTLWGTFCCCVAAVQNAAGLLSLRFFLGCAEAGFLPGVVYYMTLWYHQREISMRISMFYVSIVLAGALGGVLSYAVSFMDGIRGLSAWRWLFLIEGLPTVMVGIAIFFVLPDSPQQSRWLSSSDKTRIEQHLQGTLEPTDVNLTSTWGAWTNGYTYVHALIMLSAGLPVYSISFLMSTVIRDLGYSNLSAQLLTIPPFLVAAVFMVTSSYTVDRTSNRAYPIALGLVISITGFILLATLDSSTGKYISLFLATVGPYNVSPINYAWLASNITSRSQRAVAIAIVTAVANISGVLAGQMYRQSEAPNYVASHIGNAVSLAVCLVTCLGLQYHQRHRSLPQPAAKPAVVNGTH</sequence>
<dbReference type="SUPFAM" id="SSF103473">
    <property type="entry name" value="MFS general substrate transporter"/>
    <property type="match status" value="1"/>
</dbReference>
<dbReference type="Gene3D" id="1.20.1250.20">
    <property type="entry name" value="MFS general substrate transporter like domains"/>
    <property type="match status" value="2"/>
</dbReference>
<keyword evidence="9" id="KW-1185">Reference proteome</keyword>
<feature type="transmembrane region" description="Helical" evidence="6">
    <location>
        <begin position="300"/>
        <end position="321"/>
    </location>
</feature>
<feature type="transmembrane region" description="Helical" evidence="6">
    <location>
        <begin position="210"/>
        <end position="229"/>
    </location>
</feature>
<dbReference type="InterPro" id="IPR011701">
    <property type="entry name" value="MFS"/>
</dbReference>
<dbReference type="PANTHER" id="PTHR43791:SF36">
    <property type="entry name" value="TRANSPORTER, PUTATIVE (AFU_ORTHOLOGUE AFUA_6G08340)-RELATED"/>
    <property type="match status" value="1"/>
</dbReference>
<evidence type="ECO:0000256" key="6">
    <source>
        <dbReference type="SAM" id="Phobius"/>
    </source>
</evidence>
<dbReference type="GO" id="GO:0016020">
    <property type="term" value="C:membrane"/>
    <property type="evidence" value="ECO:0007669"/>
    <property type="project" value="UniProtKB-SubCell"/>
</dbReference>
<proteinExistence type="predicted"/>
<gene>
    <name evidence="8" type="ORF">IWQ60_010702</name>
</gene>
<evidence type="ECO:0000259" key="7">
    <source>
        <dbReference type="PROSITE" id="PS50850"/>
    </source>
</evidence>
<dbReference type="PANTHER" id="PTHR43791">
    <property type="entry name" value="PERMEASE-RELATED"/>
    <property type="match status" value="1"/>
</dbReference>
<evidence type="ECO:0000256" key="2">
    <source>
        <dbReference type="ARBA" id="ARBA00022448"/>
    </source>
</evidence>
<accession>A0A9W7ZPU7</accession>
<dbReference type="InterPro" id="IPR020846">
    <property type="entry name" value="MFS_dom"/>
</dbReference>
<feature type="transmembrane region" description="Helical" evidence="6">
    <location>
        <begin position="110"/>
        <end position="132"/>
    </location>
</feature>
<dbReference type="EMBL" id="JANBPT010001062">
    <property type="protein sequence ID" value="KAJ1910346.1"/>
    <property type="molecule type" value="Genomic_DNA"/>
</dbReference>
<feature type="transmembrane region" description="Helical" evidence="6">
    <location>
        <begin position="241"/>
        <end position="261"/>
    </location>
</feature>
<keyword evidence="4 6" id="KW-1133">Transmembrane helix</keyword>
<keyword evidence="5 6" id="KW-0472">Membrane</keyword>
<organism evidence="8 9">
    <name type="scientific">Tieghemiomyces parasiticus</name>
    <dbReference type="NCBI Taxonomy" id="78921"/>
    <lineage>
        <taxon>Eukaryota</taxon>
        <taxon>Fungi</taxon>
        <taxon>Fungi incertae sedis</taxon>
        <taxon>Zoopagomycota</taxon>
        <taxon>Kickxellomycotina</taxon>
        <taxon>Dimargaritomycetes</taxon>
        <taxon>Dimargaritales</taxon>
        <taxon>Dimargaritaceae</taxon>
        <taxon>Tieghemiomyces</taxon>
    </lineage>
</organism>
<dbReference type="PROSITE" id="PS50850">
    <property type="entry name" value="MFS"/>
    <property type="match status" value="1"/>
</dbReference>
<dbReference type="FunFam" id="1.20.1250.20:FF:000013">
    <property type="entry name" value="MFS general substrate transporter"/>
    <property type="match status" value="1"/>
</dbReference>
<feature type="transmembrane region" description="Helical" evidence="6">
    <location>
        <begin position="333"/>
        <end position="352"/>
    </location>
</feature>
<dbReference type="InterPro" id="IPR036259">
    <property type="entry name" value="MFS_trans_sf"/>
</dbReference>
<feature type="transmembrane region" description="Helical" evidence="6">
    <location>
        <begin position="267"/>
        <end position="288"/>
    </location>
</feature>